<proteinExistence type="predicted"/>
<sequence>MMCYIQSILRDIRKFLSVGWSIANGAKVVGASVGTRDGKVGVTGLFDDGALSSSSLEKVIGHVGIYYSGPLGSCPYPWLSFMVSLVVTYCSSSYNDDRGLSIFMGSGTGGAVSSRRCVRKGGTSIADVGNNFLKRSLMAMSLLLDI</sequence>
<keyword evidence="2" id="KW-1185">Reference proteome</keyword>
<reference evidence="1 2" key="1">
    <citation type="journal article" date="2024" name="G3 (Bethesda)">
        <title>Genome assembly of Hibiscus sabdariffa L. provides insights into metabolisms of medicinal natural products.</title>
        <authorList>
            <person name="Kim T."/>
        </authorList>
    </citation>
    <scope>NUCLEOTIDE SEQUENCE [LARGE SCALE GENOMIC DNA]</scope>
    <source>
        <strain evidence="1">TK-2024</strain>
        <tissue evidence="1">Old leaves</tissue>
    </source>
</reference>
<gene>
    <name evidence="1" type="ORF">V6N11_084249</name>
</gene>
<evidence type="ECO:0000313" key="1">
    <source>
        <dbReference type="EMBL" id="KAK9003610.1"/>
    </source>
</evidence>
<accession>A0ABR2QSG6</accession>
<name>A0ABR2QSG6_9ROSI</name>
<dbReference type="Proteomes" id="UP001396334">
    <property type="component" value="Unassembled WGS sequence"/>
</dbReference>
<evidence type="ECO:0000313" key="2">
    <source>
        <dbReference type="Proteomes" id="UP001396334"/>
    </source>
</evidence>
<protein>
    <submittedName>
        <fullName evidence="1">Uncharacterized protein</fullName>
    </submittedName>
</protein>
<organism evidence="1 2">
    <name type="scientific">Hibiscus sabdariffa</name>
    <name type="common">roselle</name>
    <dbReference type="NCBI Taxonomy" id="183260"/>
    <lineage>
        <taxon>Eukaryota</taxon>
        <taxon>Viridiplantae</taxon>
        <taxon>Streptophyta</taxon>
        <taxon>Embryophyta</taxon>
        <taxon>Tracheophyta</taxon>
        <taxon>Spermatophyta</taxon>
        <taxon>Magnoliopsida</taxon>
        <taxon>eudicotyledons</taxon>
        <taxon>Gunneridae</taxon>
        <taxon>Pentapetalae</taxon>
        <taxon>rosids</taxon>
        <taxon>malvids</taxon>
        <taxon>Malvales</taxon>
        <taxon>Malvaceae</taxon>
        <taxon>Malvoideae</taxon>
        <taxon>Hibiscus</taxon>
    </lineage>
</organism>
<dbReference type="EMBL" id="JBBPBN010000033">
    <property type="protein sequence ID" value="KAK9003610.1"/>
    <property type="molecule type" value="Genomic_DNA"/>
</dbReference>
<comment type="caution">
    <text evidence="1">The sequence shown here is derived from an EMBL/GenBank/DDBJ whole genome shotgun (WGS) entry which is preliminary data.</text>
</comment>